<protein>
    <recommendedName>
        <fullName evidence="4">Lipoprotein</fullName>
    </recommendedName>
</protein>
<dbReference type="PROSITE" id="PS51257">
    <property type="entry name" value="PROKAR_LIPOPROTEIN"/>
    <property type="match status" value="1"/>
</dbReference>
<comment type="caution">
    <text evidence="2">The sequence shown here is derived from an EMBL/GenBank/DDBJ whole genome shotgun (WGS) entry which is preliminary data.</text>
</comment>
<keyword evidence="1" id="KW-0175">Coiled coil</keyword>
<reference evidence="2 3" key="1">
    <citation type="submission" date="2020-09" db="EMBL/GenBank/DDBJ databases">
        <title>Paenibacillus sp. strain PR3 16S rRNA gene Genome sequencing and assembly.</title>
        <authorList>
            <person name="Kim J."/>
        </authorList>
    </citation>
    <scope>NUCLEOTIDE SEQUENCE [LARGE SCALE GENOMIC DNA]</scope>
    <source>
        <strain evidence="2 3">PR3</strain>
    </source>
</reference>
<keyword evidence="3" id="KW-1185">Reference proteome</keyword>
<feature type="coiled-coil region" evidence="1">
    <location>
        <begin position="242"/>
        <end position="269"/>
    </location>
</feature>
<evidence type="ECO:0008006" key="4">
    <source>
        <dbReference type="Google" id="ProtNLM"/>
    </source>
</evidence>
<dbReference type="Proteomes" id="UP000609346">
    <property type="component" value="Unassembled WGS sequence"/>
</dbReference>
<sequence length="356" mass="39194">MKWIQRTAILAMVAILFVVAGCSSSKPSKEALVDSLKKMSEMHAYAFSGTVGINDITIPVSESDELGIASMVASVLKGSKISFEGQHDRDAKRTDVTMKVEYKTDGASTTLEIPMIMTDEKMYLKIPSLPSLPESLTSKFVEIDLKKLMEVQGATDAPAIDNDKMIKLSSDMILAMVEPFESKDFFSEPKAADVQGLPQDAKYDNLVQFQLTNENFPAAVDTILNKVAPAIIDLLAADEEYLKLINVKKEDLDKAKQQLTDNGAQWTEEVNKAVKVNDFKLTTGVKDGYMTFQGINADIVVSDEGQGETKLNMYAQSTYSAINEKQTFKQEIPTDTTKLEDLANSFGLDLSEPVLQ</sequence>
<accession>A0ABR8N2L7</accession>
<organism evidence="2 3">
    <name type="scientific">Paenibacillus terricola</name>
    <dbReference type="NCBI Taxonomy" id="2763503"/>
    <lineage>
        <taxon>Bacteria</taxon>
        <taxon>Bacillati</taxon>
        <taxon>Bacillota</taxon>
        <taxon>Bacilli</taxon>
        <taxon>Bacillales</taxon>
        <taxon>Paenibacillaceae</taxon>
        <taxon>Paenibacillus</taxon>
    </lineage>
</organism>
<evidence type="ECO:0000313" key="2">
    <source>
        <dbReference type="EMBL" id="MBD3922120.1"/>
    </source>
</evidence>
<evidence type="ECO:0000313" key="3">
    <source>
        <dbReference type="Proteomes" id="UP000609346"/>
    </source>
</evidence>
<gene>
    <name evidence="2" type="ORF">H8B09_25385</name>
</gene>
<dbReference type="RefSeq" id="WP_191206398.1">
    <property type="nucleotide sequence ID" value="NZ_JACXZA010000007.1"/>
</dbReference>
<evidence type="ECO:0000256" key="1">
    <source>
        <dbReference type="SAM" id="Coils"/>
    </source>
</evidence>
<name>A0ABR8N2L7_9BACL</name>
<proteinExistence type="predicted"/>
<dbReference type="EMBL" id="JACXZA010000007">
    <property type="protein sequence ID" value="MBD3922120.1"/>
    <property type="molecule type" value="Genomic_DNA"/>
</dbReference>